<keyword evidence="11" id="KW-1185">Reference proteome</keyword>
<gene>
    <name evidence="10" type="ORF">EFL26_09775</name>
</gene>
<feature type="transmembrane region" description="Helical" evidence="7">
    <location>
        <begin position="33"/>
        <end position="54"/>
    </location>
</feature>
<dbReference type="OrthoDB" id="61122at2"/>
<name>A0A3N0GQM4_9ACTN</name>
<comment type="similarity">
    <text evidence="7">Belongs to the binding-protein-dependent transport system permease family.</text>
</comment>
<feature type="transmembrane region" description="Helical" evidence="7">
    <location>
        <begin position="134"/>
        <end position="158"/>
    </location>
</feature>
<evidence type="ECO:0000256" key="1">
    <source>
        <dbReference type="ARBA" id="ARBA00004651"/>
    </source>
</evidence>
<dbReference type="InterPro" id="IPR035906">
    <property type="entry name" value="MetI-like_sf"/>
</dbReference>
<comment type="caution">
    <text evidence="10">The sequence shown here is derived from an EMBL/GenBank/DDBJ whole genome shotgun (WGS) entry which is preliminary data.</text>
</comment>
<keyword evidence="5 7" id="KW-1133">Transmembrane helix</keyword>
<dbReference type="Gene3D" id="1.10.3720.10">
    <property type="entry name" value="MetI-like"/>
    <property type="match status" value="1"/>
</dbReference>
<accession>A0A3N0GQM4</accession>
<feature type="transmembrane region" description="Helical" evidence="7">
    <location>
        <begin position="164"/>
        <end position="185"/>
    </location>
</feature>
<reference evidence="10 11" key="1">
    <citation type="submission" date="2018-11" db="EMBL/GenBank/DDBJ databases">
        <authorList>
            <person name="Li F."/>
        </authorList>
    </citation>
    <scope>NUCLEOTIDE SEQUENCE [LARGE SCALE GENOMIC DNA]</scope>
    <source>
        <strain evidence="10 11">Gsoil 818</strain>
    </source>
</reference>
<evidence type="ECO:0000256" key="2">
    <source>
        <dbReference type="ARBA" id="ARBA00022448"/>
    </source>
</evidence>
<evidence type="ECO:0000256" key="8">
    <source>
        <dbReference type="SAM" id="MobiDB-lite"/>
    </source>
</evidence>
<dbReference type="SUPFAM" id="SSF161098">
    <property type="entry name" value="MetI-like"/>
    <property type="match status" value="1"/>
</dbReference>
<organism evidence="10 11">
    <name type="scientific">Nocardioides pocheonensis</name>
    <dbReference type="NCBI Taxonomy" id="661485"/>
    <lineage>
        <taxon>Bacteria</taxon>
        <taxon>Bacillati</taxon>
        <taxon>Actinomycetota</taxon>
        <taxon>Actinomycetes</taxon>
        <taxon>Propionibacteriales</taxon>
        <taxon>Nocardioidaceae</taxon>
        <taxon>Nocardioides</taxon>
    </lineage>
</organism>
<comment type="subcellular location">
    <subcellularLocation>
        <location evidence="1 7">Cell membrane</location>
        <topology evidence="1 7">Multi-pass membrane protein</topology>
    </subcellularLocation>
</comment>
<dbReference type="PANTHER" id="PTHR43744:SF12">
    <property type="entry name" value="ABC TRANSPORTER PERMEASE PROTEIN MG189-RELATED"/>
    <property type="match status" value="1"/>
</dbReference>
<feature type="transmembrane region" description="Helical" evidence="7">
    <location>
        <begin position="100"/>
        <end position="122"/>
    </location>
</feature>
<keyword evidence="6 7" id="KW-0472">Membrane</keyword>
<evidence type="ECO:0000313" key="10">
    <source>
        <dbReference type="EMBL" id="RNM14755.1"/>
    </source>
</evidence>
<dbReference type="InterPro" id="IPR000515">
    <property type="entry name" value="MetI-like"/>
</dbReference>
<feature type="transmembrane region" description="Helical" evidence="7">
    <location>
        <begin position="270"/>
        <end position="292"/>
    </location>
</feature>
<dbReference type="RefSeq" id="WP_123222718.1">
    <property type="nucleotide sequence ID" value="NZ_RJSF01000037.1"/>
</dbReference>
<dbReference type="GO" id="GO:0005886">
    <property type="term" value="C:plasma membrane"/>
    <property type="evidence" value="ECO:0007669"/>
    <property type="project" value="UniProtKB-SubCell"/>
</dbReference>
<dbReference type="PANTHER" id="PTHR43744">
    <property type="entry name" value="ABC TRANSPORTER PERMEASE PROTEIN MG189-RELATED-RELATED"/>
    <property type="match status" value="1"/>
</dbReference>
<protein>
    <submittedName>
        <fullName evidence="10">Carbohydrate ABC transporter permease</fullName>
    </submittedName>
</protein>
<keyword evidence="2 7" id="KW-0813">Transport</keyword>
<feature type="transmembrane region" description="Helical" evidence="7">
    <location>
        <begin position="235"/>
        <end position="258"/>
    </location>
</feature>
<feature type="transmembrane region" description="Helical" evidence="7">
    <location>
        <begin position="205"/>
        <end position="229"/>
    </location>
</feature>
<dbReference type="Pfam" id="PF00528">
    <property type="entry name" value="BPD_transp_1"/>
    <property type="match status" value="1"/>
</dbReference>
<evidence type="ECO:0000256" key="4">
    <source>
        <dbReference type="ARBA" id="ARBA00022692"/>
    </source>
</evidence>
<evidence type="ECO:0000256" key="6">
    <source>
        <dbReference type="ARBA" id="ARBA00023136"/>
    </source>
</evidence>
<keyword evidence="4 7" id="KW-0812">Transmembrane</keyword>
<dbReference type="AlphaFoldDB" id="A0A3N0GQM4"/>
<dbReference type="PROSITE" id="PS50928">
    <property type="entry name" value="ABC_TM1"/>
    <property type="match status" value="1"/>
</dbReference>
<feature type="domain" description="ABC transmembrane type-1" evidence="9">
    <location>
        <begin position="96"/>
        <end position="292"/>
    </location>
</feature>
<evidence type="ECO:0000256" key="3">
    <source>
        <dbReference type="ARBA" id="ARBA00022475"/>
    </source>
</evidence>
<dbReference type="EMBL" id="RJSF01000037">
    <property type="protein sequence ID" value="RNM14755.1"/>
    <property type="molecule type" value="Genomic_DNA"/>
</dbReference>
<evidence type="ECO:0000313" key="11">
    <source>
        <dbReference type="Proteomes" id="UP000279994"/>
    </source>
</evidence>
<evidence type="ECO:0000256" key="7">
    <source>
        <dbReference type="RuleBase" id="RU363032"/>
    </source>
</evidence>
<sequence>MSTTTAADTPARHAVRRDATRSPRRAGEPGTRLAHVIMGVGMLYFAVPLIWIVIAATKSQPDLLSSPALWFGHGFDLPANLRQLFREDDGVYGRWLVNTAVYSGVSALGATTLCALAGYGLARFTFPGKRFLESALLGMIMVPGTALVLPTYLLLSHIHLVNTMWAVILPSLLSPFCTYLVRVYVSESVPVELLEAARMDRAGELRIFVQVVLPMIKPVIVTVFLFTLVATWNNYFLPLVMLSESKLYPLTVGLTTWFNTAQQEGGTRMLFNLITTGALVAIVPLIIAFLMLQRFWRSGLSSGSLK</sequence>
<evidence type="ECO:0000256" key="5">
    <source>
        <dbReference type="ARBA" id="ARBA00022989"/>
    </source>
</evidence>
<keyword evidence="3" id="KW-1003">Cell membrane</keyword>
<proteinExistence type="inferred from homology"/>
<feature type="compositionally biased region" description="Basic and acidic residues" evidence="8">
    <location>
        <begin position="16"/>
        <end position="27"/>
    </location>
</feature>
<dbReference type="Proteomes" id="UP000279994">
    <property type="component" value="Unassembled WGS sequence"/>
</dbReference>
<feature type="region of interest" description="Disordered" evidence="8">
    <location>
        <begin position="1"/>
        <end position="28"/>
    </location>
</feature>
<evidence type="ECO:0000259" key="9">
    <source>
        <dbReference type="PROSITE" id="PS50928"/>
    </source>
</evidence>
<dbReference type="GO" id="GO:0055085">
    <property type="term" value="P:transmembrane transport"/>
    <property type="evidence" value="ECO:0007669"/>
    <property type="project" value="InterPro"/>
</dbReference>
<dbReference type="CDD" id="cd06261">
    <property type="entry name" value="TM_PBP2"/>
    <property type="match status" value="1"/>
</dbReference>